<proteinExistence type="predicted"/>
<dbReference type="Gene3D" id="3.40.190.10">
    <property type="entry name" value="Periplasmic binding protein-like II"/>
    <property type="match status" value="2"/>
</dbReference>
<dbReference type="PANTHER" id="PTHR30006:SF2">
    <property type="entry name" value="ABC TRANSPORTER SUBSTRATE-BINDING PROTEIN"/>
    <property type="match status" value="1"/>
</dbReference>
<dbReference type="InParanoid" id="A0A3N4KI51"/>
<accession>A0A3N4KI51</accession>
<dbReference type="EMBL" id="ML119145">
    <property type="protein sequence ID" value="RPB10180.1"/>
    <property type="molecule type" value="Genomic_DNA"/>
</dbReference>
<evidence type="ECO:0000313" key="3">
    <source>
        <dbReference type="EMBL" id="RPB10180.1"/>
    </source>
</evidence>
<dbReference type="Proteomes" id="UP000277580">
    <property type="component" value="Unassembled WGS sequence"/>
</dbReference>
<evidence type="ECO:0000256" key="1">
    <source>
        <dbReference type="ARBA" id="ARBA00022729"/>
    </source>
</evidence>
<protein>
    <submittedName>
        <fullName evidence="3">Periplasmic binding protein-like II</fullName>
    </submittedName>
</protein>
<keyword evidence="4" id="KW-1185">Reference proteome</keyword>
<sequence length="367" mass="40980">MHTSTIHLLSTLGLLGTVLGSSNSFPGSNVDIDTRSLDDIYEAAKLESGPLRICWGGDEDYQGDSVRTAWAQTFPDIELNLTVDLSKYHDSNIDRSWQRGETFCDVAALQTLHDYPRWKTQGRLLPYKPASWESLWASVKDPNAAFLPLFFYYFGSVVYNPALISSADLPASFADFTLPAWKGKLALTYPNDDDAIAYLFSLIINKYGWSWFEALATQDVQWVRGSATPGAVVGKNSTRSIAFGTLPGSNTSYLKEYFLEDEQIMTWAQTAAIFASTERPESAKLFISWLTSSSFQENFAASGFYVGRNDLQSGPSTTNETVWESKIYDPIGFNRFMLDRSEVELWKLQFESILGTAQGASPLHDEL</sequence>
<dbReference type="Pfam" id="PF13343">
    <property type="entry name" value="SBP_bac_6"/>
    <property type="match status" value="1"/>
</dbReference>
<gene>
    <name evidence="3" type="ORF">P167DRAFT_593017</name>
</gene>
<reference evidence="3 4" key="1">
    <citation type="journal article" date="2018" name="Nat. Ecol. Evol.">
        <title>Pezizomycetes genomes reveal the molecular basis of ectomycorrhizal truffle lifestyle.</title>
        <authorList>
            <person name="Murat C."/>
            <person name="Payen T."/>
            <person name="Noel B."/>
            <person name="Kuo A."/>
            <person name="Morin E."/>
            <person name="Chen J."/>
            <person name="Kohler A."/>
            <person name="Krizsan K."/>
            <person name="Balestrini R."/>
            <person name="Da Silva C."/>
            <person name="Montanini B."/>
            <person name="Hainaut M."/>
            <person name="Levati E."/>
            <person name="Barry K.W."/>
            <person name="Belfiori B."/>
            <person name="Cichocki N."/>
            <person name="Clum A."/>
            <person name="Dockter R.B."/>
            <person name="Fauchery L."/>
            <person name="Guy J."/>
            <person name="Iotti M."/>
            <person name="Le Tacon F."/>
            <person name="Lindquist E.A."/>
            <person name="Lipzen A."/>
            <person name="Malagnac F."/>
            <person name="Mello A."/>
            <person name="Molinier V."/>
            <person name="Miyauchi S."/>
            <person name="Poulain J."/>
            <person name="Riccioni C."/>
            <person name="Rubini A."/>
            <person name="Sitrit Y."/>
            <person name="Splivallo R."/>
            <person name="Traeger S."/>
            <person name="Wang M."/>
            <person name="Zifcakova L."/>
            <person name="Wipf D."/>
            <person name="Zambonelli A."/>
            <person name="Paolocci F."/>
            <person name="Nowrousian M."/>
            <person name="Ottonello S."/>
            <person name="Baldrian P."/>
            <person name="Spatafora J.W."/>
            <person name="Henrissat B."/>
            <person name="Nagy L.G."/>
            <person name="Aury J.M."/>
            <person name="Wincker P."/>
            <person name="Grigoriev I.V."/>
            <person name="Bonfante P."/>
            <person name="Martin F.M."/>
        </authorList>
    </citation>
    <scope>NUCLEOTIDE SEQUENCE [LARGE SCALE GENOMIC DNA]</scope>
    <source>
        <strain evidence="3 4">CCBAS932</strain>
    </source>
</reference>
<dbReference type="STRING" id="1392247.A0A3N4KI51"/>
<organism evidence="3 4">
    <name type="scientific">Morchella conica CCBAS932</name>
    <dbReference type="NCBI Taxonomy" id="1392247"/>
    <lineage>
        <taxon>Eukaryota</taxon>
        <taxon>Fungi</taxon>
        <taxon>Dikarya</taxon>
        <taxon>Ascomycota</taxon>
        <taxon>Pezizomycotina</taxon>
        <taxon>Pezizomycetes</taxon>
        <taxon>Pezizales</taxon>
        <taxon>Morchellaceae</taxon>
        <taxon>Morchella</taxon>
    </lineage>
</organism>
<dbReference type="OrthoDB" id="124329at2759"/>
<evidence type="ECO:0000313" key="4">
    <source>
        <dbReference type="Proteomes" id="UP000277580"/>
    </source>
</evidence>
<name>A0A3N4KI51_9PEZI</name>
<dbReference type="AlphaFoldDB" id="A0A3N4KI51"/>
<feature type="signal peptide" evidence="2">
    <location>
        <begin position="1"/>
        <end position="20"/>
    </location>
</feature>
<dbReference type="SUPFAM" id="SSF53850">
    <property type="entry name" value="Periplasmic binding protein-like II"/>
    <property type="match status" value="1"/>
</dbReference>
<evidence type="ECO:0000256" key="2">
    <source>
        <dbReference type="SAM" id="SignalP"/>
    </source>
</evidence>
<dbReference type="PANTHER" id="PTHR30006">
    <property type="entry name" value="THIAMINE-BINDING PERIPLASMIC PROTEIN-RELATED"/>
    <property type="match status" value="1"/>
</dbReference>
<feature type="chain" id="PRO_5018081311" evidence="2">
    <location>
        <begin position="21"/>
        <end position="367"/>
    </location>
</feature>
<keyword evidence="1 2" id="KW-0732">Signal</keyword>